<accession>A0ABU1NDY5</accession>
<evidence type="ECO:0000256" key="1">
    <source>
        <dbReference type="SAM" id="MobiDB-lite"/>
    </source>
</evidence>
<dbReference type="Proteomes" id="UP001184230">
    <property type="component" value="Unassembled WGS sequence"/>
</dbReference>
<reference evidence="2 3" key="1">
    <citation type="submission" date="2023-07" db="EMBL/GenBank/DDBJ databases">
        <title>Sorghum-associated microbial communities from plants grown in Nebraska, USA.</title>
        <authorList>
            <person name="Schachtman D."/>
        </authorList>
    </citation>
    <scope>NUCLEOTIDE SEQUENCE [LARGE SCALE GENOMIC DNA]</scope>
    <source>
        <strain evidence="2 3">DS1781</strain>
    </source>
</reference>
<dbReference type="EMBL" id="JAVDRF010000004">
    <property type="protein sequence ID" value="MDR6536665.1"/>
    <property type="molecule type" value="Genomic_DNA"/>
</dbReference>
<comment type="caution">
    <text evidence="2">The sequence shown here is derived from an EMBL/GenBank/DDBJ whole genome shotgun (WGS) entry which is preliminary data.</text>
</comment>
<feature type="region of interest" description="Disordered" evidence="1">
    <location>
        <begin position="1"/>
        <end position="45"/>
    </location>
</feature>
<sequence>MRRKKAVLPYEARDLAPDQEISAMTMSTEDARPSEPSPMHTPPVVSPQAWEAARAQLLVKEKAQTRARDALAAERRRMPWMAVEKAYAFEGPAGRASLLDLFDGRRQLIVYRAFFEPGVFGWPEHACRGCSMVADQVAHVAHLNARDTTLVFVSRAPLADIDRLKARMGWRMPWFSLTDRFDADFNVDEWHGTNVFYRDGNRVFRTYFLNNRGDEQMGSTWNYLDITPLGRQEVWEDSPEGYPQTPTYKWWNWHDNYGAEAMPDKKWVEVSDAGEAAFRQQSGTKP</sequence>
<name>A0ABU1NDY5_9BURK</name>
<evidence type="ECO:0000313" key="3">
    <source>
        <dbReference type="Proteomes" id="UP001184230"/>
    </source>
</evidence>
<gene>
    <name evidence="2" type="ORF">J2739_002438</name>
</gene>
<feature type="compositionally biased region" description="Pro residues" evidence="1">
    <location>
        <begin position="35"/>
        <end position="45"/>
    </location>
</feature>
<dbReference type="Pfam" id="PF05988">
    <property type="entry name" value="DUF899"/>
    <property type="match status" value="1"/>
</dbReference>
<evidence type="ECO:0000313" key="2">
    <source>
        <dbReference type="EMBL" id="MDR6536665.1"/>
    </source>
</evidence>
<protein>
    <submittedName>
        <fullName evidence="2">Dithiol-disulfide oxidoreductase (DUF899 family)</fullName>
    </submittedName>
</protein>
<dbReference type="InterPro" id="IPR010296">
    <property type="entry name" value="DUF899_thioredox"/>
</dbReference>
<keyword evidence="3" id="KW-1185">Reference proteome</keyword>
<organism evidence="2 3">
    <name type="scientific">Variovorax soli</name>
    <dbReference type="NCBI Taxonomy" id="376815"/>
    <lineage>
        <taxon>Bacteria</taxon>
        <taxon>Pseudomonadati</taxon>
        <taxon>Pseudomonadota</taxon>
        <taxon>Betaproteobacteria</taxon>
        <taxon>Burkholderiales</taxon>
        <taxon>Comamonadaceae</taxon>
        <taxon>Variovorax</taxon>
    </lineage>
</organism>
<proteinExistence type="predicted"/>